<proteinExistence type="predicted"/>
<dbReference type="AlphaFoldDB" id="A0A3E0IT00"/>
<reference evidence="3 4" key="1">
    <citation type="journal article" date="2018" name="Vet. Microbiol.">
        <title>Characterisation of Staphylococcus felis isolated from cats using whole genome sequencing.</title>
        <authorList>
            <person name="Worthing K."/>
            <person name="Pang S."/>
            <person name="Trott D.J."/>
            <person name="Abraham S."/>
            <person name="Coombs G.W."/>
            <person name="Jordan D."/>
            <person name="McIntyre L."/>
            <person name="Davies M.R."/>
            <person name="Norris J."/>
        </authorList>
    </citation>
    <scope>NUCLEOTIDE SEQUENCE [LARGE SCALE GENOMIC DNA]</scope>
    <source>
        <strain evidence="3 4">F9</strain>
    </source>
</reference>
<dbReference type="RefSeq" id="WP_116093456.1">
    <property type="nucleotide sequence ID" value="NZ_CAJVAI010000006.1"/>
</dbReference>
<gene>
    <name evidence="3" type="ORF">DOS83_00475</name>
    <name evidence="2" type="ORF">I9026_02315</name>
</gene>
<evidence type="ECO:0000256" key="1">
    <source>
        <dbReference type="SAM" id="Phobius"/>
    </source>
</evidence>
<organism evidence="3 4">
    <name type="scientific">Staphylococcus felis</name>
    <dbReference type="NCBI Taxonomy" id="46127"/>
    <lineage>
        <taxon>Bacteria</taxon>
        <taxon>Bacillati</taxon>
        <taxon>Bacillota</taxon>
        <taxon>Bacilli</taxon>
        <taxon>Bacillales</taxon>
        <taxon>Staphylococcaceae</taxon>
        <taxon>Staphylococcus</taxon>
    </lineage>
</organism>
<dbReference type="Proteomes" id="UP000597038">
    <property type="component" value="Unassembled WGS sequence"/>
</dbReference>
<sequence>MNTNMFQQKIEKQTWFLNKKEKKALHQYINSHTIEALQLKYKTPGAFVTDYLKSVLLNENKRKSNALLGTLIGLFVVNVILLGLFLTGLLISLSVIHYLIQSDIEMPLVKLIGLMVGSIVLIVCTLILLKISNRYFTKRLVMYKLNRAS</sequence>
<keyword evidence="5" id="KW-1185">Reference proteome</keyword>
<accession>A0A3E0IT00</accession>
<keyword evidence="1" id="KW-1133">Transmembrane helix</keyword>
<dbReference type="EMBL" id="JAEDAQ010000002">
    <property type="protein sequence ID" value="MBH9580198.1"/>
    <property type="molecule type" value="Genomic_DNA"/>
</dbReference>
<dbReference type="Proteomes" id="UP000256562">
    <property type="component" value="Unassembled WGS sequence"/>
</dbReference>
<protein>
    <recommendedName>
        <fullName evidence="6">Staphylococcal protein</fullName>
    </recommendedName>
</protein>
<dbReference type="EMBL" id="QKXQ01000023">
    <property type="protein sequence ID" value="REI01226.1"/>
    <property type="molecule type" value="Genomic_DNA"/>
</dbReference>
<evidence type="ECO:0000313" key="4">
    <source>
        <dbReference type="Proteomes" id="UP000256562"/>
    </source>
</evidence>
<comment type="caution">
    <text evidence="3">The sequence shown here is derived from an EMBL/GenBank/DDBJ whole genome shotgun (WGS) entry which is preliminary data.</text>
</comment>
<name>A0A3E0IT00_9STAP</name>
<feature type="transmembrane region" description="Helical" evidence="1">
    <location>
        <begin position="111"/>
        <end position="129"/>
    </location>
</feature>
<feature type="transmembrane region" description="Helical" evidence="1">
    <location>
        <begin position="66"/>
        <end position="99"/>
    </location>
</feature>
<evidence type="ECO:0008006" key="6">
    <source>
        <dbReference type="Google" id="ProtNLM"/>
    </source>
</evidence>
<evidence type="ECO:0000313" key="3">
    <source>
        <dbReference type="EMBL" id="REI01226.1"/>
    </source>
</evidence>
<keyword evidence="1" id="KW-0472">Membrane</keyword>
<evidence type="ECO:0000313" key="2">
    <source>
        <dbReference type="EMBL" id="MBH9580198.1"/>
    </source>
</evidence>
<keyword evidence="1" id="KW-0812">Transmembrane</keyword>
<reference evidence="2 5" key="2">
    <citation type="submission" date="2020-12" db="EMBL/GenBank/DDBJ databases">
        <title>Genomic analysis of Staphylococcus felis from a cat with skin infection.</title>
        <authorList>
            <person name="Aslantas O."/>
            <person name="Keskin O."/>
            <person name="Buyukaltay K."/>
            <person name="Gullu Yucetepe A."/>
        </authorList>
    </citation>
    <scope>NUCLEOTIDE SEQUENCE [LARGE SCALE GENOMIC DNA]</scope>
    <source>
        <strain evidence="2 5">HARRANVET</strain>
    </source>
</reference>
<evidence type="ECO:0000313" key="5">
    <source>
        <dbReference type="Proteomes" id="UP000597038"/>
    </source>
</evidence>
<dbReference type="OrthoDB" id="2414574at2"/>